<reference evidence="2" key="1">
    <citation type="journal article" date="2020" name="Stud. Mycol.">
        <title>101 Dothideomycetes genomes: a test case for predicting lifestyles and emergence of pathogens.</title>
        <authorList>
            <person name="Haridas S."/>
            <person name="Albert R."/>
            <person name="Binder M."/>
            <person name="Bloem J."/>
            <person name="Labutti K."/>
            <person name="Salamov A."/>
            <person name="Andreopoulos B."/>
            <person name="Baker S."/>
            <person name="Barry K."/>
            <person name="Bills G."/>
            <person name="Bluhm B."/>
            <person name="Cannon C."/>
            <person name="Castanera R."/>
            <person name="Culley D."/>
            <person name="Daum C."/>
            <person name="Ezra D."/>
            <person name="Gonzalez J."/>
            <person name="Henrissat B."/>
            <person name="Kuo A."/>
            <person name="Liang C."/>
            <person name="Lipzen A."/>
            <person name="Lutzoni F."/>
            <person name="Magnuson J."/>
            <person name="Mondo S."/>
            <person name="Nolan M."/>
            <person name="Ohm R."/>
            <person name="Pangilinan J."/>
            <person name="Park H.-J."/>
            <person name="Ramirez L."/>
            <person name="Alfaro M."/>
            <person name="Sun H."/>
            <person name="Tritt A."/>
            <person name="Yoshinaga Y."/>
            <person name="Zwiers L.-H."/>
            <person name="Turgeon B."/>
            <person name="Goodwin S."/>
            <person name="Spatafora J."/>
            <person name="Crous P."/>
            <person name="Grigoriev I."/>
        </authorList>
    </citation>
    <scope>NUCLEOTIDE SEQUENCE</scope>
    <source>
        <strain evidence="2">CBS 627.86</strain>
    </source>
</reference>
<dbReference type="Pfam" id="PF07985">
    <property type="entry name" value="SRR1"/>
    <property type="match status" value="1"/>
</dbReference>
<evidence type="ECO:0000313" key="2">
    <source>
        <dbReference type="EMBL" id="KAF2107148.1"/>
    </source>
</evidence>
<sequence>MKYVSRICCFALGNFTYPGSRHQHLVACTIRDILEKDGGKHHAEKIEIFAQDPLYCQGTKKILKELYDIIVVDNPEGFKMLNESTFVITVAPLVPVRQLSVDLLNDVGGPAGMMCMEIRTDGTWINNRTYNVYDAASMRELLTTDDPSPRVNIFKERCLSNGYLINDDEKNGMGFNIVYITAAQNALYLRLKTEGSANT</sequence>
<dbReference type="PANTHER" id="PTHR42080">
    <property type="entry name" value="SRR1 DOMAIN-CONTAINING PROTEIN"/>
    <property type="match status" value="1"/>
</dbReference>
<keyword evidence="3" id="KW-1185">Reference proteome</keyword>
<evidence type="ECO:0000313" key="3">
    <source>
        <dbReference type="Proteomes" id="UP000799770"/>
    </source>
</evidence>
<accession>A0A6A5YLU8</accession>
<proteinExistence type="predicted"/>
<dbReference type="AlphaFoldDB" id="A0A6A5YLU8"/>
<dbReference type="InterPro" id="IPR012942">
    <property type="entry name" value="SRR1-like"/>
</dbReference>
<protein>
    <recommendedName>
        <fullName evidence="1">SRR1-like domain-containing protein</fullName>
    </recommendedName>
</protein>
<dbReference type="EMBL" id="ML977356">
    <property type="protein sequence ID" value="KAF2107148.1"/>
    <property type="molecule type" value="Genomic_DNA"/>
</dbReference>
<feature type="domain" description="SRR1-like" evidence="1">
    <location>
        <begin position="4"/>
        <end position="106"/>
    </location>
</feature>
<evidence type="ECO:0000259" key="1">
    <source>
        <dbReference type="Pfam" id="PF07985"/>
    </source>
</evidence>
<organism evidence="2 3">
    <name type="scientific">Lophiotrema nucula</name>
    <dbReference type="NCBI Taxonomy" id="690887"/>
    <lineage>
        <taxon>Eukaryota</taxon>
        <taxon>Fungi</taxon>
        <taxon>Dikarya</taxon>
        <taxon>Ascomycota</taxon>
        <taxon>Pezizomycotina</taxon>
        <taxon>Dothideomycetes</taxon>
        <taxon>Pleosporomycetidae</taxon>
        <taxon>Pleosporales</taxon>
        <taxon>Lophiotremataceae</taxon>
        <taxon>Lophiotrema</taxon>
    </lineage>
</organism>
<dbReference type="Proteomes" id="UP000799770">
    <property type="component" value="Unassembled WGS sequence"/>
</dbReference>
<gene>
    <name evidence="2" type="ORF">BDV96DRAFT_589772</name>
</gene>
<name>A0A6A5YLU8_9PLEO</name>
<dbReference type="PANTHER" id="PTHR42080:SF1">
    <property type="entry name" value="SRR1-LIKE DOMAIN-CONTAINING PROTEIN"/>
    <property type="match status" value="1"/>
</dbReference>
<dbReference type="OrthoDB" id="5230585at2759"/>